<protein>
    <submittedName>
        <fullName evidence="1">Uncharacterized protein</fullName>
    </submittedName>
</protein>
<accession>A0A7C8ZFV3</accession>
<reference evidence="1" key="1">
    <citation type="journal article" date="2013" name="J. Plant Res.">
        <title>Effect of fungi and light on seed germination of three Opuntia species from semiarid lands of central Mexico.</title>
        <authorList>
            <person name="Delgado-Sanchez P."/>
            <person name="Jimenez-Bremont J.F."/>
            <person name="Guerrero-Gonzalez Mde L."/>
            <person name="Flores J."/>
        </authorList>
    </citation>
    <scope>NUCLEOTIDE SEQUENCE</scope>
    <source>
        <tissue evidence="1">Cladode</tissue>
    </source>
</reference>
<proteinExistence type="predicted"/>
<evidence type="ECO:0000313" key="1">
    <source>
        <dbReference type="EMBL" id="MBA4641677.1"/>
    </source>
</evidence>
<dbReference type="AlphaFoldDB" id="A0A7C8ZFV3"/>
<dbReference type="EMBL" id="GISG01125204">
    <property type="protein sequence ID" value="MBA4641677.1"/>
    <property type="molecule type" value="Transcribed_RNA"/>
</dbReference>
<sequence>MRQAEAAKSILHLSPSIFSQRYNKDANADGRMQSRAFKNLTRNVVGSTTSADQRIRDHGRPTEFGPHTTSIFLAKLLHRRGKPGTAAASQPLLSTLLTLNPELIASTNLPGAWNFCLIIQYISPCLVESIKFWIQSCVILNY</sequence>
<name>A0A7C8ZFV3_OPUST</name>
<organism evidence="1">
    <name type="scientific">Opuntia streptacantha</name>
    <name type="common">Prickly pear cactus</name>
    <name type="synonym">Opuntia cardona</name>
    <dbReference type="NCBI Taxonomy" id="393608"/>
    <lineage>
        <taxon>Eukaryota</taxon>
        <taxon>Viridiplantae</taxon>
        <taxon>Streptophyta</taxon>
        <taxon>Embryophyta</taxon>
        <taxon>Tracheophyta</taxon>
        <taxon>Spermatophyta</taxon>
        <taxon>Magnoliopsida</taxon>
        <taxon>eudicotyledons</taxon>
        <taxon>Gunneridae</taxon>
        <taxon>Pentapetalae</taxon>
        <taxon>Caryophyllales</taxon>
        <taxon>Cactineae</taxon>
        <taxon>Cactaceae</taxon>
        <taxon>Opuntioideae</taxon>
        <taxon>Opuntia</taxon>
    </lineage>
</organism>
<reference evidence="1" key="2">
    <citation type="submission" date="2020-07" db="EMBL/GenBank/DDBJ databases">
        <authorList>
            <person name="Vera ALvarez R."/>
            <person name="Arias-Moreno D.M."/>
            <person name="Jimenez-Jacinto V."/>
            <person name="Jimenez-Bremont J.F."/>
            <person name="Swaminathan K."/>
            <person name="Moose S.P."/>
            <person name="Guerrero-Gonzalez M.L."/>
            <person name="Marino-Ramirez L."/>
            <person name="Landsman D."/>
            <person name="Rodriguez-Kessler M."/>
            <person name="Delgado-Sanchez P."/>
        </authorList>
    </citation>
    <scope>NUCLEOTIDE SEQUENCE</scope>
    <source>
        <tissue evidence="1">Cladode</tissue>
    </source>
</reference>